<protein>
    <recommendedName>
        <fullName evidence="2">beta-fructofuranosidase</fullName>
        <ecNumber evidence="2">3.2.1.26</ecNumber>
    </recommendedName>
</protein>
<keyword evidence="3" id="KW-0378">Hydrolase</keyword>
<comment type="similarity">
    <text evidence="1">Belongs to the glycosyl hydrolase 32 family.</text>
</comment>
<dbReference type="Pfam" id="PF00251">
    <property type="entry name" value="Glyco_hydro_32N"/>
    <property type="match status" value="1"/>
</dbReference>
<dbReference type="Gene3D" id="2.60.120.560">
    <property type="entry name" value="Exo-inulinase, domain 1"/>
    <property type="match status" value="1"/>
</dbReference>
<keyword evidence="4" id="KW-0326">Glycosidase</keyword>
<name>A0A4R6JGF8_9ACTN</name>
<dbReference type="PANTHER" id="PTHR43101">
    <property type="entry name" value="BETA-FRUCTOSIDASE"/>
    <property type="match status" value="1"/>
</dbReference>
<evidence type="ECO:0000256" key="1">
    <source>
        <dbReference type="ARBA" id="ARBA00009902"/>
    </source>
</evidence>
<evidence type="ECO:0000313" key="6">
    <source>
        <dbReference type="EMBL" id="TDO34772.1"/>
    </source>
</evidence>
<dbReference type="CDD" id="cd08995">
    <property type="entry name" value="GH32_EcAec43-like"/>
    <property type="match status" value="1"/>
</dbReference>
<accession>A0A4R6JGF8</accession>
<sequence>MQIFHKPVPGVVGDCIPFYADGRYHVFYLRDYRDKDSYGIGSPWHHVSTDDFVTFTDHGEALSKETIDDQDLTVATGSVITDDDGLHHIFYTGINPYFRDAVHREQAILHATSKDLISWTKVAGEVSYADETLYERHDWRDPFVYQDPDTGRYNMLIAARTASGPVSRRGCTALLTSDDLTNWTVEKPFYAPGRYHGHECPDLFRMGDWYYLVFSEYTTRTATRYAMSRSLQGPWLTPFDNLFDNRAFYAAKSAGDEQGRRYLFGWNPSKVGDADGGDWQWGGNLTVHEIVQNDDGTLGVRMPQTLAAAFWQPSRQELQLNGSNWVSTPQGYRADSPHAYTAAYGEDMPASCLIEGELTFNKNAGEAGVLLRVDATGDTGYFLRFNPDRQAVQFGKIGGYRDWYVDHMPELDRPLHIQPGIPIRYRIVVDGTALVAYVDDQVALSGRLYTSRPGRVGLYADGATVTATAPSLRRGVR</sequence>
<dbReference type="Gene3D" id="2.115.10.20">
    <property type="entry name" value="Glycosyl hydrolase domain, family 43"/>
    <property type="match status" value="1"/>
</dbReference>
<dbReference type="InterPro" id="IPR023296">
    <property type="entry name" value="Glyco_hydro_beta-prop_sf"/>
</dbReference>
<evidence type="ECO:0000256" key="4">
    <source>
        <dbReference type="ARBA" id="ARBA00023295"/>
    </source>
</evidence>
<keyword evidence="7" id="KW-1185">Reference proteome</keyword>
<dbReference type="Proteomes" id="UP000295388">
    <property type="component" value="Unassembled WGS sequence"/>
</dbReference>
<dbReference type="EC" id="3.2.1.26" evidence="2"/>
<gene>
    <name evidence="6" type="ORF">EV643_12529</name>
</gene>
<dbReference type="InterPro" id="IPR001362">
    <property type="entry name" value="Glyco_hydro_32"/>
</dbReference>
<feature type="domain" description="Glycosyl hydrolase family 32 N-terminal" evidence="5">
    <location>
        <begin position="17"/>
        <end position="287"/>
    </location>
</feature>
<evidence type="ECO:0000256" key="2">
    <source>
        <dbReference type="ARBA" id="ARBA00012758"/>
    </source>
</evidence>
<dbReference type="RefSeq" id="WP_133804689.1">
    <property type="nucleotide sequence ID" value="NZ_SNWQ01000025.1"/>
</dbReference>
<evidence type="ECO:0000313" key="7">
    <source>
        <dbReference type="Proteomes" id="UP000295388"/>
    </source>
</evidence>
<comment type="caution">
    <text evidence="6">The sequence shown here is derived from an EMBL/GenBank/DDBJ whole genome shotgun (WGS) entry which is preliminary data.</text>
</comment>
<dbReference type="OrthoDB" id="9759709at2"/>
<dbReference type="InterPro" id="IPR013148">
    <property type="entry name" value="Glyco_hydro_32_N"/>
</dbReference>
<dbReference type="AlphaFoldDB" id="A0A4R6JGF8"/>
<dbReference type="EMBL" id="SNWQ01000025">
    <property type="protein sequence ID" value="TDO34772.1"/>
    <property type="molecule type" value="Genomic_DNA"/>
</dbReference>
<dbReference type="SUPFAM" id="SSF75005">
    <property type="entry name" value="Arabinanase/levansucrase/invertase"/>
    <property type="match status" value="1"/>
</dbReference>
<organism evidence="6 7">
    <name type="scientific">Kribbella caucasensis</name>
    <dbReference type="NCBI Taxonomy" id="2512215"/>
    <lineage>
        <taxon>Bacteria</taxon>
        <taxon>Bacillati</taxon>
        <taxon>Actinomycetota</taxon>
        <taxon>Actinomycetes</taxon>
        <taxon>Propionibacteriales</taxon>
        <taxon>Kribbellaceae</taxon>
        <taxon>Kribbella</taxon>
    </lineage>
</organism>
<dbReference type="GO" id="GO:0004564">
    <property type="term" value="F:beta-fructofuranosidase activity"/>
    <property type="evidence" value="ECO:0007669"/>
    <property type="project" value="UniProtKB-EC"/>
</dbReference>
<reference evidence="6 7" key="1">
    <citation type="submission" date="2019-03" db="EMBL/GenBank/DDBJ databases">
        <title>Genomic Encyclopedia of Type Strains, Phase III (KMG-III): the genomes of soil and plant-associated and newly described type strains.</title>
        <authorList>
            <person name="Whitman W."/>
        </authorList>
    </citation>
    <scope>NUCLEOTIDE SEQUENCE [LARGE SCALE GENOMIC DNA]</scope>
    <source>
        <strain evidence="6 7">VKM Ac-2527</strain>
    </source>
</reference>
<dbReference type="PANTHER" id="PTHR43101:SF1">
    <property type="entry name" value="BETA-FRUCTOSIDASE"/>
    <property type="match status" value="1"/>
</dbReference>
<dbReference type="SMART" id="SM00640">
    <property type="entry name" value="Glyco_32"/>
    <property type="match status" value="1"/>
</dbReference>
<dbReference type="InterPro" id="IPR051214">
    <property type="entry name" value="GH32_Enzymes"/>
</dbReference>
<evidence type="ECO:0000259" key="5">
    <source>
        <dbReference type="Pfam" id="PF00251"/>
    </source>
</evidence>
<evidence type="ECO:0000256" key="3">
    <source>
        <dbReference type="ARBA" id="ARBA00022801"/>
    </source>
</evidence>
<proteinExistence type="inferred from homology"/>
<dbReference type="GO" id="GO:0005975">
    <property type="term" value="P:carbohydrate metabolic process"/>
    <property type="evidence" value="ECO:0007669"/>
    <property type="project" value="InterPro"/>
</dbReference>